<dbReference type="GO" id="GO:0010997">
    <property type="term" value="F:anaphase-promoting complex binding"/>
    <property type="evidence" value="ECO:0007669"/>
    <property type="project" value="InterPro"/>
</dbReference>
<dbReference type="GO" id="GO:0046621">
    <property type="term" value="P:negative regulation of organ growth"/>
    <property type="evidence" value="ECO:0007669"/>
    <property type="project" value="InterPro"/>
</dbReference>
<evidence type="ECO:0000256" key="1">
    <source>
        <dbReference type="SAM" id="MobiDB-lite"/>
    </source>
</evidence>
<dbReference type="AlphaFoldDB" id="A0A8S9HLR1"/>
<feature type="compositionally biased region" description="Basic and acidic residues" evidence="1">
    <location>
        <begin position="42"/>
        <end position="52"/>
    </location>
</feature>
<gene>
    <name evidence="2" type="ORF">F2Q68_00016529</name>
</gene>
<accession>A0A8S9HLR1</accession>
<dbReference type="EMBL" id="QGKW02001940">
    <property type="protein sequence ID" value="KAF2557262.1"/>
    <property type="molecule type" value="Genomic_DNA"/>
</dbReference>
<evidence type="ECO:0000313" key="3">
    <source>
        <dbReference type="Proteomes" id="UP000712281"/>
    </source>
</evidence>
<reference evidence="2" key="1">
    <citation type="submission" date="2019-12" db="EMBL/GenBank/DDBJ databases">
        <title>Genome sequencing and annotation of Brassica cretica.</title>
        <authorList>
            <person name="Studholme D.J."/>
            <person name="Sarris P.F."/>
        </authorList>
    </citation>
    <scope>NUCLEOTIDE SEQUENCE</scope>
    <source>
        <strain evidence="2">PFS-001/15</strain>
        <tissue evidence="2">Leaf</tissue>
    </source>
</reference>
<feature type="region of interest" description="Disordered" evidence="1">
    <location>
        <begin position="1"/>
        <end position="52"/>
    </location>
</feature>
<sequence length="123" mass="13324">MNGASPAHSSVSTTAVAGGGGSSGAAAGLDDFPFPPDIPSMQDRKDEAMREMTRGHERINKMFASSNILGIDDAVLKTDLMGELDKEVKSLEEDSWMFQGPRSRIHLISRRGYLLLSLNDSKQ</sequence>
<evidence type="ECO:0000313" key="2">
    <source>
        <dbReference type="EMBL" id="KAF2557262.1"/>
    </source>
</evidence>
<name>A0A8S9HLR1_BRACR</name>
<dbReference type="PANTHER" id="PTHR37387:SF1">
    <property type="entry name" value="PROTEIN SAMBA"/>
    <property type="match status" value="1"/>
</dbReference>
<dbReference type="InterPro" id="IPR037547">
    <property type="entry name" value="SAMBA"/>
</dbReference>
<dbReference type="PANTHER" id="PTHR37387">
    <property type="entry name" value="PROTEIN SAMBA"/>
    <property type="match status" value="1"/>
</dbReference>
<organism evidence="2 3">
    <name type="scientific">Brassica cretica</name>
    <name type="common">Mustard</name>
    <dbReference type="NCBI Taxonomy" id="69181"/>
    <lineage>
        <taxon>Eukaryota</taxon>
        <taxon>Viridiplantae</taxon>
        <taxon>Streptophyta</taxon>
        <taxon>Embryophyta</taxon>
        <taxon>Tracheophyta</taxon>
        <taxon>Spermatophyta</taxon>
        <taxon>Magnoliopsida</taxon>
        <taxon>eudicotyledons</taxon>
        <taxon>Gunneridae</taxon>
        <taxon>Pentapetalae</taxon>
        <taxon>rosids</taxon>
        <taxon>malvids</taxon>
        <taxon>Brassicales</taxon>
        <taxon>Brassicaceae</taxon>
        <taxon>Brassiceae</taxon>
        <taxon>Brassica</taxon>
    </lineage>
</organism>
<dbReference type="Proteomes" id="UP000712281">
    <property type="component" value="Unassembled WGS sequence"/>
</dbReference>
<protein>
    <submittedName>
        <fullName evidence="2">Uncharacterized protein</fullName>
    </submittedName>
</protein>
<proteinExistence type="predicted"/>
<comment type="caution">
    <text evidence="2">The sequence shown here is derived from an EMBL/GenBank/DDBJ whole genome shotgun (WGS) entry which is preliminary data.</text>
</comment>